<dbReference type="OrthoDB" id="8559109at2"/>
<comment type="caution">
    <text evidence="7">The sequence shown here is derived from an EMBL/GenBank/DDBJ whole genome shotgun (WGS) entry which is preliminary data.</text>
</comment>
<keyword evidence="5 6" id="KW-0472">Membrane</keyword>
<feature type="transmembrane region" description="Helical" evidence="6">
    <location>
        <begin position="137"/>
        <end position="164"/>
    </location>
</feature>
<dbReference type="PANTHER" id="PTHR43701">
    <property type="entry name" value="MEMBRANE TRANSPORTER PROTEIN MJ0441-RELATED"/>
    <property type="match status" value="1"/>
</dbReference>
<dbReference type="RefSeq" id="WP_126160016.1">
    <property type="nucleotide sequence ID" value="NZ_RQXW01000026.1"/>
</dbReference>
<keyword evidence="4 6" id="KW-1133">Transmembrane helix</keyword>
<evidence type="ECO:0000256" key="3">
    <source>
        <dbReference type="ARBA" id="ARBA00022692"/>
    </source>
</evidence>
<feature type="transmembrane region" description="Helical" evidence="6">
    <location>
        <begin position="32"/>
        <end position="61"/>
    </location>
</feature>
<dbReference type="PANTHER" id="PTHR43701:SF5">
    <property type="entry name" value="MEMBRANE TRANSPORTER PROTEIN-RELATED"/>
    <property type="match status" value="1"/>
</dbReference>
<gene>
    <name evidence="7" type="ORF">EH243_17825</name>
</gene>
<evidence type="ECO:0000256" key="5">
    <source>
        <dbReference type="ARBA" id="ARBA00023136"/>
    </source>
</evidence>
<evidence type="ECO:0000256" key="4">
    <source>
        <dbReference type="ARBA" id="ARBA00022989"/>
    </source>
</evidence>
<feature type="transmembrane region" description="Helical" evidence="6">
    <location>
        <begin position="176"/>
        <end position="198"/>
    </location>
</feature>
<evidence type="ECO:0000256" key="6">
    <source>
        <dbReference type="RuleBase" id="RU363041"/>
    </source>
</evidence>
<protein>
    <recommendedName>
        <fullName evidence="6">Probable membrane transporter protein</fullName>
    </recommendedName>
</protein>
<comment type="subcellular location">
    <subcellularLocation>
        <location evidence="6">Cell membrane</location>
        <topology evidence="6">Multi-pass membrane protein</topology>
    </subcellularLocation>
    <subcellularLocation>
        <location evidence="1">Membrane</location>
        <topology evidence="1">Multi-pass membrane protein</topology>
    </subcellularLocation>
</comment>
<dbReference type="Pfam" id="PF01925">
    <property type="entry name" value="TauE"/>
    <property type="match status" value="1"/>
</dbReference>
<dbReference type="InterPro" id="IPR051598">
    <property type="entry name" value="TSUP/Inactive_protease-like"/>
</dbReference>
<feature type="transmembrane region" description="Helical" evidence="6">
    <location>
        <begin position="99"/>
        <end position="117"/>
    </location>
</feature>
<dbReference type="GO" id="GO:0005886">
    <property type="term" value="C:plasma membrane"/>
    <property type="evidence" value="ECO:0007669"/>
    <property type="project" value="UniProtKB-SubCell"/>
</dbReference>
<keyword evidence="3 6" id="KW-0812">Transmembrane</keyword>
<dbReference type="EMBL" id="RQXW01000026">
    <property type="protein sequence ID" value="RTE64328.1"/>
    <property type="molecule type" value="Genomic_DNA"/>
</dbReference>
<feature type="transmembrane region" description="Helical" evidence="6">
    <location>
        <begin position="205"/>
        <end position="225"/>
    </location>
</feature>
<name>A0A430KLH8_9GAMM</name>
<evidence type="ECO:0000313" key="8">
    <source>
        <dbReference type="Proteomes" id="UP000283087"/>
    </source>
</evidence>
<evidence type="ECO:0000313" key="7">
    <source>
        <dbReference type="EMBL" id="RTE64328.1"/>
    </source>
</evidence>
<sequence>MILEQLSLVLISLLANGLSAMAGGGAGLLQLPVLLFLGLSFSSALATHKIASVALGIGATLRHLREKSLDRRFCLFILACGLPGVILGGVLVLQLPESLTILSLGILTSGLGLYSIFQAQLGMTLAPRHRDTYGMLIGGSVLCLIGILNGSLTSGTGLFVTLWLVRWFGLDYKSAVAYVLVLVGLFWNGSGAITVALQQPPHWEWLPALITGAIIGAYTGTHLALSRGNGWVKRAFETLTIVVGVKLIYDGLMLF</sequence>
<reference evidence="7 8" key="1">
    <citation type="submission" date="2018-11" db="EMBL/GenBank/DDBJ databases">
        <title>The draft genome sequence of Amphritea opalescens ANRC-JH13T.</title>
        <authorList>
            <person name="Fang Z."/>
            <person name="Zhang Y."/>
            <person name="Han X."/>
        </authorList>
    </citation>
    <scope>NUCLEOTIDE SEQUENCE [LARGE SCALE GENOMIC DNA]</scope>
    <source>
        <strain evidence="7 8">ANRC-JH13</strain>
    </source>
</reference>
<comment type="similarity">
    <text evidence="2 6">Belongs to the 4-toluene sulfonate uptake permease (TSUP) (TC 2.A.102) family.</text>
</comment>
<feature type="transmembrane region" description="Helical" evidence="6">
    <location>
        <begin position="73"/>
        <end position="93"/>
    </location>
</feature>
<proteinExistence type="inferred from homology"/>
<dbReference type="InterPro" id="IPR002781">
    <property type="entry name" value="TM_pro_TauE-like"/>
</dbReference>
<evidence type="ECO:0000256" key="2">
    <source>
        <dbReference type="ARBA" id="ARBA00009142"/>
    </source>
</evidence>
<organism evidence="7 8">
    <name type="scientific">Amphritea opalescens</name>
    <dbReference type="NCBI Taxonomy" id="2490544"/>
    <lineage>
        <taxon>Bacteria</taxon>
        <taxon>Pseudomonadati</taxon>
        <taxon>Pseudomonadota</taxon>
        <taxon>Gammaproteobacteria</taxon>
        <taxon>Oceanospirillales</taxon>
        <taxon>Oceanospirillaceae</taxon>
        <taxon>Amphritea</taxon>
    </lineage>
</organism>
<dbReference type="AlphaFoldDB" id="A0A430KLH8"/>
<dbReference type="Proteomes" id="UP000283087">
    <property type="component" value="Unassembled WGS sequence"/>
</dbReference>
<keyword evidence="6" id="KW-1003">Cell membrane</keyword>
<evidence type="ECO:0000256" key="1">
    <source>
        <dbReference type="ARBA" id="ARBA00004141"/>
    </source>
</evidence>
<accession>A0A430KLH8</accession>
<keyword evidence="8" id="KW-1185">Reference proteome</keyword>